<name>A0A4T0M9T9_9BASI</name>
<dbReference type="PROSITE" id="PS00062">
    <property type="entry name" value="ALDOKETO_REDUCTASE_2"/>
    <property type="match status" value="1"/>
</dbReference>
<dbReference type="Pfam" id="PF00248">
    <property type="entry name" value="Aldo_ket_red"/>
    <property type="match status" value="1"/>
</dbReference>
<keyword evidence="1" id="KW-0560">Oxidoreductase</keyword>
<evidence type="ECO:0000259" key="2">
    <source>
        <dbReference type="Pfam" id="PF00248"/>
    </source>
</evidence>
<dbReference type="GO" id="GO:0016491">
    <property type="term" value="F:oxidoreductase activity"/>
    <property type="evidence" value="ECO:0007669"/>
    <property type="project" value="UniProtKB-KW"/>
</dbReference>
<dbReference type="PANTHER" id="PTHR43364">
    <property type="entry name" value="NADH-SPECIFIC METHYLGLYOXAL REDUCTASE-RELATED"/>
    <property type="match status" value="1"/>
</dbReference>
<gene>
    <name evidence="3" type="ORF">E3Q22_02354</name>
</gene>
<evidence type="ECO:0000256" key="1">
    <source>
        <dbReference type="ARBA" id="ARBA00023002"/>
    </source>
</evidence>
<dbReference type="AlphaFoldDB" id="A0A4T0M9T9"/>
<protein>
    <submittedName>
        <fullName evidence="3">Aldo/keto reductase</fullName>
    </submittedName>
</protein>
<dbReference type="Gene3D" id="3.20.20.100">
    <property type="entry name" value="NADP-dependent oxidoreductase domain"/>
    <property type="match status" value="1"/>
</dbReference>
<dbReference type="InterPro" id="IPR036812">
    <property type="entry name" value="NAD(P)_OxRdtase_dom_sf"/>
</dbReference>
<sequence>MSVERKSAIPVVLGCMQFGEPESATHVRVTDLDKVGQFIDLFGKYGHTELDTARVYGKGTSEEYLGKLNVEKKGYQVSSKLYPYSAAKMGAMLNLGPDNIPLTRSNIAKHIDIASKNTGVSKLKIFYLHGPERFEDGTRTPVEETLKALDEQYKLGKFETLGVSNFMSHEVAELVVTARLNGWIQPKVYQGNYSLAQRITEPELFPCLRKYGMSFYAFSPVAGGILTGRVRKDTQFEKGSRYDDSHAQGQMFRKRFFNDNVFKALDEIDAIGKKYNLTTIEIALRWIAHHSQLKAEHGDAVIIGASKLEQLEENLNALNGAALPEEVVSVVDALWEVIKPTASPYWH</sequence>
<comment type="caution">
    <text evidence="3">The sequence shown here is derived from an EMBL/GenBank/DDBJ whole genome shotgun (WGS) entry which is preliminary data.</text>
</comment>
<feature type="domain" description="NADP-dependent oxidoreductase" evidence="2">
    <location>
        <begin position="11"/>
        <end position="336"/>
    </location>
</feature>
<dbReference type="SUPFAM" id="SSF51430">
    <property type="entry name" value="NAD(P)-linked oxidoreductase"/>
    <property type="match status" value="1"/>
</dbReference>
<dbReference type="InterPro" id="IPR050523">
    <property type="entry name" value="AKR_Detox_Biosynth"/>
</dbReference>
<dbReference type="InterPro" id="IPR023210">
    <property type="entry name" value="NADP_OxRdtase_dom"/>
</dbReference>
<accession>A0A4T0M9T9</accession>
<dbReference type="Proteomes" id="UP000310685">
    <property type="component" value="Unassembled WGS sequence"/>
</dbReference>
<organism evidence="3 4">
    <name type="scientific">Wallemia mellicola</name>
    <dbReference type="NCBI Taxonomy" id="1708541"/>
    <lineage>
        <taxon>Eukaryota</taxon>
        <taxon>Fungi</taxon>
        <taxon>Dikarya</taxon>
        <taxon>Basidiomycota</taxon>
        <taxon>Wallemiomycotina</taxon>
        <taxon>Wallemiomycetes</taxon>
        <taxon>Wallemiales</taxon>
        <taxon>Wallemiaceae</taxon>
        <taxon>Wallemia</taxon>
    </lineage>
</organism>
<dbReference type="InterPro" id="IPR018170">
    <property type="entry name" value="Aldo/ket_reductase_CS"/>
</dbReference>
<evidence type="ECO:0000313" key="3">
    <source>
        <dbReference type="EMBL" id="TIB79683.1"/>
    </source>
</evidence>
<dbReference type="EMBL" id="SPRC01000022">
    <property type="protein sequence ID" value="TIB79683.1"/>
    <property type="molecule type" value="Genomic_DNA"/>
</dbReference>
<dbReference type="CDD" id="cd19075">
    <property type="entry name" value="AKR_AKR7A1-5"/>
    <property type="match status" value="1"/>
</dbReference>
<proteinExistence type="predicted"/>
<reference evidence="3 4" key="1">
    <citation type="submission" date="2019-03" db="EMBL/GenBank/DDBJ databases">
        <title>Sequencing 25 genomes of Wallemia mellicola.</title>
        <authorList>
            <person name="Gostincar C."/>
        </authorList>
    </citation>
    <scope>NUCLEOTIDE SEQUENCE [LARGE SCALE GENOMIC DNA]</scope>
    <source>
        <strain evidence="3 4">EXF-6152</strain>
    </source>
</reference>
<dbReference type="PANTHER" id="PTHR43364:SF4">
    <property type="entry name" value="NAD(P)-LINKED OXIDOREDUCTASE SUPERFAMILY PROTEIN"/>
    <property type="match status" value="1"/>
</dbReference>
<evidence type="ECO:0000313" key="4">
    <source>
        <dbReference type="Proteomes" id="UP000310685"/>
    </source>
</evidence>